<evidence type="ECO:0000256" key="1">
    <source>
        <dbReference type="ARBA" id="ARBA00004141"/>
    </source>
</evidence>
<dbReference type="PANTHER" id="PTHR37422:SF21">
    <property type="entry name" value="EXOQ-LIKE PROTEIN"/>
    <property type="match status" value="1"/>
</dbReference>
<dbReference type="InterPro" id="IPR051533">
    <property type="entry name" value="WaaL-like"/>
</dbReference>
<feature type="domain" description="Virulence factor membrane-bound polymerase C-terminal" evidence="7">
    <location>
        <begin position="390"/>
        <end position="565"/>
    </location>
</feature>
<organism evidence="8 9">
    <name type="scientific">Neisseria weixii</name>
    <dbReference type="NCBI Taxonomy" id="1853276"/>
    <lineage>
        <taxon>Bacteria</taxon>
        <taxon>Pseudomonadati</taxon>
        <taxon>Pseudomonadota</taxon>
        <taxon>Betaproteobacteria</taxon>
        <taxon>Neisseriales</taxon>
        <taxon>Neisseriaceae</taxon>
        <taxon>Neisseria</taxon>
    </lineage>
</organism>
<evidence type="ECO:0000256" key="3">
    <source>
        <dbReference type="ARBA" id="ARBA00022989"/>
    </source>
</evidence>
<feature type="transmembrane region" description="Helical" evidence="5">
    <location>
        <begin position="102"/>
        <end position="121"/>
    </location>
</feature>
<feature type="transmembrane region" description="Helical" evidence="5">
    <location>
        <begin position="69"/>
        <end position="87"/>
    </location>
</feature>
<comment type="subcellular location">
    <subcellularLocation>
        <location evidence="1">Membrane</location>
        <topology evidence="1">Multi-pass membrane protein</topology>
    </subcellularLocation>
</comment>
<keyword evidence="2 5" id="KW-0812">Transmembrane</keyword>
<evidence type="ECO:0000256" key="4">
    <source>
        <dbReference type="ARBA" id="ARBA00023136"/>
    </source>
</evidence>
<feature type="transmembrane region" description="Helical" evidence="5">
    <location>
        <begin position="20"/>
        <end position="38"/>
    </location>
</feature>
<comment type="caution">
    <text evidence="8">The sequence shown here is derived from an EMBL/GenBank/DDBJ whole genome shotgun (WGS) entry which is preliminary data.</text>
</comment>
<dbReference type="RefSeq" id="WP_123804612.1">
    <property type="nucleotide sequence ID" value="NZ_RPFL01000026.1"/>
</dbReference>
<keyword evidence="4 5" id="KW-0472">Membrane</keyword>
<gene>
    <name evidence="8" type="ORF">EGK74_09405</name>
</gene>
<keyword evidence="3 5" id="KW-1133">Transmembrane helix</keyword>
<protein>
    <submittedName>
        <fullName evidence="8">Polymerase</fullName>
    </submittedName>
</protein>
<feature type="transmembrane region" description="Helical" evidence="5">
    <location>
        <begin position="443"/>
        <end position="463"/>
    </location>
</feature>
<dbReference type="OrthoDB" id="4448at2"/>
<evidence type="ECO:0000256" key="2">
    <source>
        <dbReference type="ARBA" id="ARBA00022692"/>
    </source>
</evidence>
<feature type="domain" description="O-antigen ligase-related" evidence="6">
    <location>
        <begin position="211"/>
        <end position="368"/>
    </location>
</feature>
<evidence type="ECO:0000313" key="9">
    <source>
        <dbReference type="Proteomes" id="UP000272412"/>
    </source>
</evidence>
<dbReference type="PANTHER" id="PTHR37422">
    <property type="entry name" value="TEICHURONIC ACID BIOSYNTHESIS PROTEIN TUAE"/>
    <property type="match status" value="1"/>
</dbReference>
<reference evidence="8 9" key="1">
    <citation type="submission" date="2018-11" db="EMBL/GenBank/DDBJ databases">
        <title>Neisseria weixii sp. nov. isolated from the rectal contents of plateau pika (Ochotona cruzoniae).</title>
        <authorList>
            <person name="Zhang G."/>
        </authorList>
    </citation>
    <scope>NUCLEOTIDE SEQUENCE [LARGE SCALE GENOMIC DNA]</scope>
    <source>
        <strain evidence="8 9">10009</strain>
    </source>
</reference>
<feature type="transmembrane region" description="Helical" evidence="5">
    <location>
        <begin position="228"/>
        <end position="245"/>
    </location>
</feature>
<keyword evidence="9" id="KW-1185">Reference proteome</keyword>
<feature type="transmembrane region" description="Helical" evidence="5">
    <location>
        <begin position="44"/>
        <end position="62"/>
    </location>
</feature>
<accession>A0A3N4N2N0</accession>
<feature type="transmembrane region" description="Helical" evidence="5">
    <location>
        <begin position="384"/>
        <end position="404"/>
    </location>
</feature>
<dbReference type="InterPro" id="IPR021797">
    <property type="entry name" value="Wzy_C_2"/>
</dbReference>
<evidence type="ECO:0000259" key="6">
    <source>
        <dbReference type="Pfam" id="PF04932"/>
    </source>
</evidence>
<feature type="transmembrane region" description="Helical" evidence="5">
    <location>
        <begin position="183"/>
        <end position="199"/>
    </location>
</feature>
<evidence type="ECO:0000313" key="8">
    <source>
        <dbReference type="EMBL" id="RPD85639.1"/>
    </source>
</evidence>
<dbReference type="Pfam" id="PF04932">
    <property type="entry name" value="Wzy_C"/>
    <property type="match status" value="1"/>
</dbReference>
<dbReference type="Pfam" id="PF11846">
    <property type="entry name" value="Wzy_C_2"/>
    <property type="match status" value="1"/>
</dbReference>
<dbReference type="GO" id="GO:0016020">
    <property type="term" value="C:membrane"/>
    <property type="evidence" value="ECO:0007669"/>
    <property type="project" value="UniProtKB-SubCell"/>
</dbReference>
<feature type="transmembrane region" description="Helical" evidence="5">
    <location>
        <begin position="206"/>
        <end position="222"/>
    </location>
</feature>
<dbReference type="AlphaFoldDB" id="A0A3N4N2N0"/>
<evidence type="ECO:0000256" key="5">
    <source>
        <dbReference type="SAM" id="Phobius"/>
    </source>
</evidence>
<evidence type="ECO:0000259" key="7">
    <source>
        <dbReference type="Pfam" id="PF11846"/>
    </source>
</evidence>
<sequence>MYQRFSDGLRSEWHTRLLPVWLAFLWIGIAPFVSLYRVGPLSSFYLEAASLLGAVVFVLATACYGLLNVCLPTAGVAFLVLAAFWWLQARVLDLTYPGMNDMVVWTFVILALAAWAVRGWVAEYGQEHIVTVFAWSLLFGALIQATIAFMQFKGWAGAEMFKGILAYGGGNNVSGQLGQRNHLGHYLMWGVLCAAYLWAMRKMPNWLGVALVILLTGILGLVNSRTILAYVIGVGILLPFWRVAAGREANRLLGIIAFALACVVLFQFSMGMLLEFFSNANYETAIERSGNSGFEGSAREIEWRKAWIAFQSAPWLGHGWNSYALQGFLVHAELKHYGNNILGVLFTHSHNIIMQLLAEVGLIGTLLAALGLLAAVWRMLVRPYHAASLLLLALMTVSLCHSMLEYPLWYIYFLVPFGLMISLSPARYQDISDRPVTAKRRNYVGGLAAILMIGGILNLGWAYTDLVDYSRLPKTEAATEAGRKIAGLQRIAEKQPMLRYYAELSLTRRADPTDPVIQPWAEQAALNALTYRPYANAHQVGLYRYRKGETQTGEQWMQAMYYYFPYMMPFYESKIRAHQAFEPLLPALLSACQTFQADPKHSTAKPCSKAR</sequence>
<proteinExistence type="predicted"/>
<name>A0A3N4N2N0_9NEIS</name>
<feature type="transmembrane region" description="Helical" evidence="5">
    <location>
        <begin position="410"/>
        <end position="428"/>
    </location>
</feature>
<dbReference type="Proteomes" id="UP000272412">
    <property type="component" value="Unassembled WGS sequence"/>
</dbReference>
<dbReference type="InterPro" id="IPR007016">
    <property type="entry name" value="O-antigen_ligase-rel_domated"/>
</dbReference>
<feature type="transmembrane region" description="Helical" evidence="5">
    <location>
        <begin position="252"/>
        <end position="274"/>
    </location>
</feature>
<feature type="transmembrane region" description="Helical" evidence="5">
    <location>
        <begin position="352"/>
        <end position="377"/>
    </location>
</feature>
<feature type="transmembrane region" description="Helical" evidence="5">
    <location>
        <begin position="133"/>
        <end position="152"/>
    </location>
</feature>
<dbReference type="EMBL" id="RPFL01000026">
    <property type="protein sequence ID" value="RPD85639.1"/>
    <property type="molecule type" value="Genomic_DNA"/>
</dbReference>